<dbReference type="GO" id="GO:0003723">
    <property type="term" value="F:RNA binding"/>
    <property type="evidence" value="ECO:0007669"/>
    <property type="project" value="UniProtKB-KW"/>
</dbReference>
<dbReference type="Proteomes" id="UP001370490">
    <property type="component" value="Unassembled WGS sequence"/>
</dbReference>
<evidence type="ECO:0000313" key="4">
    <source>
        <dbReference type="Proteomes" id="UP001370490"/>
    </source>
</evidence>
<name>A0AAN8V6F3_9MAGN</name>
<gene>
    <name evidence="3" type="ORF">RJ641_006170</name>
</gene>
<dbReference type="InterPro" id="IPR007855">
    <property type="entry name" value="RDRP"/>
</dbReference>
<dbReference type="EC" id="2.7.7.48" evidence="1"/>
<evidence type="ECO:0000259" key="2">
    <source>
        <dbReference type="Pfam" id="PF05183"/>
    </source>
</evidence>
<comment type="caution">
    <text evidence="3">The sequence shown here is derived from an EMBL/GenBank/DDBJ whole genome shotgun (WGS) entry which is preliminary data.</text>
</comment>
<comment type="catalytic activity">
    <reaction evidence="1">
        <text>RNA(n) + a ribonucleoside 5'-triphosphate = RNA(n+1) + diphosphate</text>
        <dbReference type="Rhea" id="RHEA:21248"/>
        <dbReference type="Rhea" id="RHEA-COMP:14527"/>
        <dbReference type="Rhea" id="RHEA-COMP:17342"/>
        <dbReference type="ChEBI" id="CHEBI:33019"/>
        <dbReference type="ChEBI" id="CHEBI:61557"/>
        <dbReference type="ChEBI" id="CHEBI:140395"/>
        <dbReference type="EC" id="2.7.7.48"/>
    </reaction>
</comment>
<keyword evidence="1" id="KW-0808">Transferase</keyword>
<reference evidence="3 4" key="1">
    <citation type="submission" date="2023-12" db="EMBL/GenBank/DDBJ databases">
        <title>A high-quality genome assembly for Dillenia turbinata (Dilleniales).</title>
        <authorList>
            <person name="Chanderbali A."/>
        </authorList>
    </citation>
    <scope>NUCLEOTIDE SEQUENCE [LARGE SCALE GENOMIC DNA]</scope>
    <source>
        <strain evidence="3">LSX21</strain>
        <tissue evidence="3">Leaf</tissue>
    </source>
</reference>
<evidence type="ECO:0000313" key="3">
    <source>
        <dbReference type="EMBL" id="KAK6927579.1"/>
    </source>
</evidence>
<keyword evidence="1" id="KW-0548">Nucleotidyltransferase</keyword>
<accession>A0AAN8V6F3</accession>
<dbReference type="AlphaFoldDB" id="A0AAN8V6F3"/>
<protein>
    <recommendedName>
        <fullName evidence="1">RNA-dependent RNA polymerase</fullName>
        <ecNumber evidence="1">2.7.7.48</ecNumber>
    </recommendedName>
</protein>
<comment type="similarity">
    <text evidence="1">Belongs to the RdRP family.</text>
</comment>
<evidence type="ECO:0000256" key="1">
    <source>
        <dbReference type="RuleBase" id="RU363098"/>
    </source>
</evidence>
<feature type="domain" description="RDRP core" evidence="2">
    <location>
        <begin position="1"/>
        <end position="89"/>
    </location>
</feature>
<keyword evidence="1" id="KW-0943">RNA-mediated gene silencing</keyword>
<sequence>MVNESLGAICDSHVVHADRSDREALDENCIKLAKLAASAVDFPKKGKIVTMPSRLETENLLGLYEEGGVPDLPIKKREKIILGRFYRKVRDAYDEEALASTELTLNTSHMTDLEITGSRDFICVFIRCTMDLEFQNLGDDERNILYEQKASLWYQVCYYPMRVKESFDLQGPELSHRICLNSAESWSNLRILEYGSDSEDYVRSYKNLDCFIDYDNLEFDMQSEEMEHALLYCEDSFSTLIPPMTLCKIVYLYNSRFRTLAPLLCCRFGDFGPEGGREEALGTGYRVQESSYKLRRHIALEIDLNFSPIRSLQYPCDLLHYLESDINP</sequence>
<dbReference type="GO" id="GO:0030422">
    <property type="term" value="P:siRNA processing"/>
    <property type="evidence" value="ECO:0007669"/>
    <property type="project" value="TreeGrafter"/>
</dbReference>
<comment type="function">
    <text evidence="1">Probably involved in the RNA silencing pathway and required for the generation of small interfering RNAs (siRNAs).</text>
</comment>
<dbReference type="PANTHER" id="PTHR23079:SF18">
    <property type="entry name" value="RNA-DEPENDENT RNA POLYMERASE 6"/>
    <property type="match status" value="1"/>
</dbReference>
<keyword evidence="1 3" id="KW-0696">RNA-directed RNA polymerase</keyword>
<dbReference type="GO" id="GO:0031380">
    <property type="term" value="C:nuclear RNA-directed RNA polymerase complex"/>
    <property type="evidence" value="ECO:0007669"/>
    <property type="project" value="TreeGrafter"/>
</dbReference>
<dbReference type="PANTHER" id="PTHR23079">
    <property type="entry name" value="RNA-DEPENDENT RNA POLYMERASE"/>
    <property type="match status" value="1"/>
</dbReference>
<dbReference type="GO" id="GO:0003968">
    <property type="term" value="F:RNA-directed RNA polymerase activity"/>
    <property type="evidence" value="ECO:0007669"/>
    <property type="project" value="UniProtKB-KW"/>
</dbReference>
<dbReference type="InterPro" id="IPR057596">
    <property type="entry name" value="RDRP_core"/>
</dbReference>
<proteinExistence type="inferred from homology"/>
<organism evidence="3 4">
    <name type="scientific">Dillenia turbinata</name>
    <dbReference type="NCBI Taxonomy" id="194707"/>
    <lineage>
        <taxon>Eukaryota</taxon>
        <taxon>Viridiplantae</taxon>
        <taxon>Streptophyta</taxon>
        <taxon>Embryophyta</taxon>
        <taxon>Tracheophyta</taxon>
        <taxon>Spermatophyta</taxon>
        <taxon>Magnoliopsida</taxon>
        <taxon>eudicotyledons</taxon>
        <taxon>Gunneridae</taxon>
        <taxon>Pentapetalae</taxon>
        <taxon>Dilleniales</taxon>
        <taxon>Dilleniaceae</taxon>
        <taxon>Dillenia</taxon>
    </lineage>
</organism>
<dbReference type="Pfam" id="PF05183">
    <property type="entry name" value="RdRP"/>
    <property type="match status" value="1"/>
</dbReference>
<keyword evidence="1" id="KW-0694">RNA-binding</keyword>
<keyword evidence="4" id="KW-1185">Reference proteome</keyword>
<dbReference type="EMBL" id="JBAMMX010000014">
    <property type="protein sequence ID" value="KAK6927579.1"/>
    <property type="molecule type" value="Genomic_DNA"/>
</dbReference>